<keyword evidence="3" id="KW-1185">Reference proteome</keyword>
<dbReference type="EMBL" id="JACHLK010000001">
    <property type="protein sequence ID" value="MBB6557470.1"/>
    <property type="molecule type" value="Genomic_DNA"/>
</dbReference>
<sequence length="249" mass="27019">MNTLVVRPTNEPGTQGGRQPLESGVVAGADAPGATQHQRYPWVRPEGLFQDVNPFEQGMPCGLVWAHVDTLAGMPEHGLMVNYTIEIQIENHVRTARGGCWKIGRSLVKGHGGHADILRLFDHVGTVRNLADQSANNRLSTAQSGLLQLRSSCGLRCPCSRAGQSVSLTPERIGRSLMNMSQTEPTILGLTAAQFTSLAKRAVTEAVQSDVRAGIAVTGFVDGEVQTLEPSDLRLSKFLQDEQRLIRYP</sequence>
<protein>
    <submittedName>
        <fullName evidence="2">Uncharacterized protein</fullName>
    </submittedName>
</protein>
<comment type="caution">
    <text evidence="2">The sequence shown here is derived from an EMBL/GenBank/DDBJ whole genome shotgun (WGS) entry which is preliminary data.</text>
</comment>
<organism evidence="2 3">
    <name type="scientific">Acidovorax soli</name>
    <dbReference type="NCBI Taxonomy" id="592050"/>
    <lineage>
        <taxon>Bacteria</taxon>
        <taxon>Pseudomonadati</taxon>
        <taxon>Pseudomonadota</taxon>
        <taxon>Betaproteobacteria</taxon>
        <taxon>Burkholderiales</taxon>
        <taxon>Comamonadaceae</taxon>
        <taxon>Acidovorax</taxon>
    </lineage>
</organism>
<dbReference type="Proteomes" id="UP000575083">
    <property type="component" value="Unassembled WGS sequence"/>
</dbReference>
<feature type="region of interest" description="Disordered" evidence="1">
    <location>
        <begin position="1"/>
        <end position="22"/>
    </location>
</feature>
<proteinExistence type="predicted"/>
<dbReference type="AlphaFoldDB" id="A0A7X0P8Y0"/>
<reference evidence="2 3" key="1">
    <citation type="submission" date="2020-08" db="EMBL/GenBank/DDBJ databases">
        <title>Functional genomics of gut bacteria from endangered species of beetles.</title>
        <authorList>
            <person name="Carlos-Shanley C."/>
        </authorList>
    </citation>
    <scope>NUCLEOTIDE SEQUENCE [LARGE SCALE GENOMIC DNA]</scope>
    <source>
        <strain evidence="2 3">S00198</strain>
    </source>
</reference>
<gene>
    <name evidence="2" type="ORF">HNP48_000134</name>
</gene>
<evidence type="ECO:0000256" key="1">
    <source>
        <dbReference type="SAM" id="MobiDB-lite"/>
    </source>
</evidence>
<evidence type="ECO:0000313" key="2">
    <source>
        <dbReference type="EMBL" id="MBB6557470.1"/>
    </source>
</evidence>
<accession>A0A7X0P8Y0</accession>
<name>A0A7X0P8Y0_9BURK</name>
<evidence type="ECO:0000313" key="3">
    <source>
        <dbReference type="Proteomes" id="UP000575083"/>
    </source>
</evidence>